<dbReference type="Pfam" id="PF08385">
    <property type="entry name" value="DHC_N1"/>
    <property type="match status" value="1"/>
</dbReference>
<dbReference type="EMBL" id="CAJPIN010035504">
    <property type="protein sequence ID" value="CAG2064610.1"/>
    <property type="molecule type" value="Genomic_DNA"/>
</dbReference>
<reference evidence="2" key="1">
    <citation type="submission" date="2021-03" db="EMBL/GenBank/DDBJ databases">
        <authorList>
            <person name="Tran Van P."/>
        </authorList>
    </citation>
    <scope>NUCLEOTIDE SEQUENCE</scope>
</reference>
<feature type="domain" description="Dynein heavy chain tail" evidence="1">
    <location>
        <begin position="3"/>
        <end position="68"/>
    </location>
</feature>
<evidence type="ECO:0000313" key="3">
    <source>
        <dbReference type="Proteomes" id="UP001153148"/>
    </source>
</evidence>
<comment type="caution">
    <text evidence="2">The sequence shown here is derived from an EMBL/GenBank/DDBJ whole genome shotgun (WGS) entry which is preliminary data.</text>
</comment>
<name>A0ABN7P9Y2_TIMPD</name>
<keyword evidence="3" id="KW-1185">Reference proteome</keyword>
<evidence type="ECO:0000313" key="2">
    <source>
        <dbReference type="EMBL" id="CAG2064610.1"/>
    </source>
</evidence>
<protein>
    <recommendedName>
        <fullName evidence="1">Dynein heavy chain tail domain-containing protein</fullName>
    </recommendedName>
</protein>
<organism evidence="2 3">
    <name type="scientific">Timema podura</name>
    <name type="common">Walking stick</name>
    <dbReference type="NCBI Taxonomy" id="61482"/>
    <lineage>
        <taxon>Eukaryota</taxon>
        <taxon>Metazoa</taxon>
        <taxon>Ecdysozoa</taxon>
        <taxon>Arthropoda</taxon>
        <taxon>Hexapoda</taxon>
        <taxon>Insecta</taxon>
        <taxon>Pterygota</taxon>
        <taxon>Neoptera</taxon>
        <taxon>Polyneoptera</taxon>
        <taxon>Phasmatodea</taxon>
        <taxon>Timematodea</taxon>
        <taxon>Timematoidea</taxon>
        <taxon>Timematidae</taxon>
        <taxon>Timema</taxon>
    </lineage>
</organism>
<evidence type="ECO:0000259" key="1">
    <source>
        <dbReference type="Pfam" id="PF08385"/>
    </source>
</evidence>
<sequence length="84" mass="9889">MLIEFNDIYAVFHSITYDPLSPEDDSFCKDYEMFVEKVEDLDRKLATIFSMALDDCYNLESFFKVSPKYKVMVAMLHEELDVAK</sequence>
<feature type="non-terminal residue" evidence="2">
    <location>
        <position position="84"/>
    </location>
</feature>
<proteinExistence type="predicted"/>
<dbReference type="Proteomes" id="UP001153148">
    <property type="component" value="Unassembled WGS sequence"/>
</dbReference>
<gene>
    <name evidence="2" type="ORF">TPAB3V08_LOCUS11555</name>
</gene>
<dbReference type="InterPro" id="IPR013594">
    <property type="entry name" value="Dynein_heavy_tail"/>
</dbReference>
<accession>A0ABN7P9Y2</accession>